<feature type="region of interest" description="Disordered" evidence="12">
    <location>
        <begin position="187"/>
        <end position="216"/>
    </location>
</feature>
<dbReference type="Proteomes" id="UP000235616">
    <property type="component" value="Unassembled WGS sequence"/>
</dbReference>
<dbReference type="GO" id="GO:0004721">
    <property type="term" value="F:phosphoprotein phosphatase activity"/>
    <property type="evidence" value="ECO:0007669"/>
    <property type="project" value="UniProtKB-KW"/>
</dbReference>
<dbReference type="GO" id="GO:0005737">
    <property type="term" value="C:cytoplasm"/>
    <property type="evidence" value="ECO:0007669"/>
    <property type="project" value="UniProtKB-SubCell"/>
</dbReference>
<evidence type="ECO:0000256" key="2">
    <source>
        <dbReference type="ARBA" id="ARBA00005908"/>
    </source>
</evidence>
<comment type="function">
    <text evidence="10">Plays an important role in bacterial chemotaxis signal transduction pathway by accelerating the dephosphorylation of phosphorylated CheY (CheY-P).</text>
</comment>
<dbReference type="OrthoDB" id="9773007at2"/>
<dbReference type="PIRSF" id="PIRSF002884">
    <property type="entry name" value="CheZ"/>
    <property type="match status" value="1"/>
</dbReference>
<dbReference type="PANTHER" id="PTHR43693:SF1">
    <property type="entry name" value="PROTEIN PHOSPHATASE CHEZ"/>
    <property type="match status" value="1"/>
</dbReference>
<evidence type="ECO:0000313" key="14">
    <source>
        <dbReference type="Proteomes" id="UP000235616"/>
    </source>
</evidence>
<dbReference type="InterPro" id="IPR050992">
    <property type="entry name" value="CheZ_family_phosphatases"/>
</dbReference>
<evidence type="ECO:0000313" key="13">
    <source>
        <dbReference type="EMBL" id="PMS22504.1"/>
    </source>
</evidence>
<feature type="site" description="Enhances dephosphorylation of CheY-P" evidence="11">
    <location>
        <position position="152"/>
    </location>
</feature>
<evidence type="ECO:0000256" key="3">
    <source>
        <dbReference type="ARBA" id="ARBA00018484"/>
    </source>
</evidence>
<evidence type="ECO:0000256" key="1">
    <source>
        <dbReference type="ARBA" id="ARBA00004496"/>
    </source>
</evidence>
<dbReference type="InterPro" id="IPR007439">
    <property type="entry name" value="Chemotax_Pase_CheZ"/>
</dbReference>
<keyword evidence="8 10" id="KW-0904">Protein phosphatase</keyword>
<accession>A0A2N7VZB6</accession>
<evidence type="ECO:0000256" key="10">
    <source>
        <dbReference type="PIRNR" id="PIRNR002884"/>
    </source>
</evidence>
<dbReference type="NCBIfam" id="NF008368">
    <property type="entry name" value="PRK11166.1"/>
    <property type="match status" value="1"/>
</dbReference>
<dbReference type="GO" id="GO:0009288">
    <property type="term" value="C:bacterial-type flagellum"/>
    <property type="evidence" value="ECO:0007669"/>
    <property type="project" value="InterPro"/>
</dbReference>
<evidence type="ECO:0000256" key="4">
    <source>
        <dbReference type="ARBA" id="ARBA00022490"/>
    </source>
</evidence>
<gene>
    <name evidence="13" type="ORF">C0Z18_04020</name>
</gene>
<keyword evidence="6 10" id="KW-0283">Flagellar rotation</keyword>
<dbReference type="GO" id="GO:0006935">
    <property type="term" value="P:chemotaxis"/>
    <property type="evidence" value="ECO:0007669"/>
    <property type="project" value="UniProtKB-KW"/>
</dbReference>
<protein>
    <recommendedName>
        <fullName evidence="3 10">Protein phosphatase CheZ</fullName>
        <ecNumber evidence="10">3.1.3.-</ecNumber>
    </recommendedName>
    <alternativeName>
        <fullName evidence="9 10">Chemotaxis protein CheZ</fullName>
    </alternativeName>
</protein>
<organism evidence="13 14">
    <name type="scientific">Trinickia dabaoshanensis</name>
    <dbReference type="NCBI Taxonomy" id="564714"/>
    <lineage>
        <taxon>Bacteria</taxon>
        <taxon>Pseudomonadati</taxon>
        <taxon>Pseudomonadota</taxon>
        <taxon>Betaproteobacteria</taxon>
        <taxon>Burkholderiales</taxon>
        <taxon>Burkholderiaceae</taxon>
        <taxon>Trinickia</taxon>
    </lineage>
</organism>
<proteinExistence type="inferred from homology"/>
<comment type="subcellular location">
    <subcellularLocation>
        <location evidence="1 10">Cytoplasm</location>
    </subcellularLocation>
</comment>
<keyword evidence="14" id="KW-1185">Reference proteome</keyword>
<dbReference type="RefSeq" id="WP_102644094.1">
    <property type="nucleotide sequence ID" value="NZ_PNYA01000003.1"/>
</dbReference>
<dbReference type="GO" id="GO:0050920">
    <property type="term" value="P:regulation of chemotaxis"/>
    <property type="evidence" value="ECO:0007669"/>
    <property type="project" value="InterPro"/>
</dbReference>
<comment type="subunit">
    <text evidence="10">Homodimer.</text>
</comment>
<evidence type="ECO:0000256" key="9">
    <source>
        <dbReference type="ARBA" id="ARBA00029599"/>
    </source>
</evidence>
<reference evidence="13 14" key="1">
    <citation type="submission" date="2018-01" db="EMBL/GenBank/DDBJ databases">
        <title>Whole genome analyses suggest that Burkholderia sensu lato contains two further novel genera in the rhizoxinica-symbiotica group Mycetohabitans gen. nov., and Trinickia gen. nov.: implications for the evolution of diazotrophy and nodulation in the Burkholderiaceae.</title>
        <authorList>
            <person name="Estrada-de los Santos P."/>
            <person name="Palmer M."/>
            <person name="Chavez-Ramirez B."/>
            <person name="Beukes C."/>
            <person name="Steenkamp E.T."/>
            <person name="Hirsch A.M."/>
            <person name="Manyaka P."/>
            <person name="Maluk M."/>
            <person name="Lafos M."/>
            <person name="Crook M."/>
            <person name="Gross E."/>
            <person name="Simon M.F."/>
            <person name="Bueno dos Reis Junior F."/>
            <person name="Poole P.S."/>
            <person name="Venter S.N."/>
            <person name="James E.K."/>
        </authorList>
    </citation>
    <scope>NUCLEOTIDE SEQUENCE [LARGE SCALE GENOMIC DNA]</scope>
    <source>
        <strain evidence="13 14">GIMN1.004</strain>
    </source>
</reference>
<keyword evidence="4 10" id="KW-0963">Cytoplasm</keyword>
<keyword evidence="5 10" id="KW-0145">Chemotaxis</keyword>
<evidence type="ECO:0000256" key="7">
    <source>
        <dbReference type="ARBA" id="ARBA00022801"/>
    </source>
</evidence>
<dbReference type="PANTHER" id="PTHR43693">
    <property type="entry name" value="PROTEIN PHOSPHATASE CHEZ"/>
    <property type="match status" value="1"/>
</dbReference>
<dbReference type="SUPFAM" id="SSF75708">
    <property type="entry name" value="Chemotaxis phosphatase CheZ"/>
    <property type="match status" value="1"/>
</dbReference>
<dbReference type="EC" id="3.1.3.-" evidence="10"/>
<evidence type="ECO:0000256" key="5">
    <source>
        <dbReference type="ARBA" id="ARBA00022500"/>
    </source>
</evidence>
<dbReference type="EMBL" id="PNYA01000003">
    <property type="protein sequence ID" value="PMS22504.1"/>
    <property type="molecule type" value="Genomic_DNA"/>
</dbReference>
<comment type="caution">
    <text evidence="13">The sequence shown here is derived from an EMBL/GenBank/DDBJ whole genome shotgun (WGS) entry which is preliminary data.</text>
</comment>
<dbReference type="Pfam" id="PF04344">
    <property type="entry name" value="CheZ"/>
    <property type="match status" value="1"/>
</dbReference>
<dbReference type="GO" id="GO:0097588">
    <property type="term" value="P:archaeal or bacterial-type flagellum-dependent cell motility"/>
    <property type="evidence" value="ECO:0007669"/>
    <property type="project" value="UniProtKB-KW"/>
</dbReference>
<name>A0A2N7VZB6_9BURK</name>
<evidence type="ECO:0000256" key="12">
    <source>
        <dbReference type="SAM" id="MobiDB-lite"/>
    </source>
</evidence>
<evidence type="ECO:0000256" key="8">
    <source>
        <dbReference type="ARBA" id="ARBA00022912"/>
    </source>
</evidence>
<sequence length="234" mass="25999">MDQQSNAHSDGADGPDLTTDRILARIGQLTKTLRDSMRELGLDKHVELAAEAVPDARDRLKYVANMTEQAAERVLTAIDIAKPLQEKLQADAAELDSRWERWFAAPIEREEVRTLMTDTRAFLSRVPDATATTNQKLLEIMLAQDFQDLTGQVIKKIMDVVYVIEQQLLTVLVENIAPERREQFAQTAASLAADPNPTATPDHLLNGPQINPEGRTDVVQDQSDVDDLLASLGF</sequence>
<comment type="similarity">
    <text evidence="2 10">Belongs to the CheZ family.</text>
</comment>
<keyword evidence="7 10" id="KW-0378">Hydrolase</keyword>
<dbReference type="Gene3D" id="1.10.287.500">
    <property type="entry name" value="Helix hairpin bin"/>
    <property type="match status" value="1"/>
</dbReference>
<evidence type="ECO:0000256" key="11">
    <source>
        <dbReference type="PIRSR" id="PIRSR002884-1"/>
    </source>
</evidence>
<dbReference type="AlphaFoldDB" id="A0A2N7VZB6"/>
<evidence type="ECO:0000256" key="6">
    <source>
        <dbReference type="ARBA" id="ARBA00022779"/>
    </source>
</evidence>